<dbReference type="Proteomes" id="UP000886501">
    <property type="component" value="Unassembled WGS sequence"/>
</dbReference>
<proteinExistence type="predicted"/>
<accession>A0ACB6ZL63</accession>
<organism evidence="1 2">
    <name type="scientific">Thelephora ganbajun</name>
    <name type="common">Ganba fungus</name>
    <dbReference type="NCBI Taxonomy" id="370292"/>
    <lineage>
        <taxon>Eukaryota</taxon>
        <taxon>Fungi</taxon>
        <taxon>Dikarya</taxon>
        <taxon>Basidiomycota</taxon>
        <taxon>Agaricomycotina</taxon>
        <taxon>Agaricomycetes</taxon>
        <taxon>Thelephorales</taxon>
        <taxon>Thelephoraceae</taxon>
        <taxon>Thelephora</taxon>
    </lineage>
</organism>
<evidence type="ECO:0000313" key="1">
    <source>
        <dbReference type="EMBL" id="KAF9650357.1"/>
    </source>
</evidence>
<keyword evidence="2" id="KW-1185">Reference proteome</keyword>
<dbReference type="EMBL" id="MU117986">
    <property type="protein sequence ID" value="KAF9650357.1"/>
    <property type="molecule type" value="Genomic_DNA"/>
</dbReference>
<reference evidence="1" key="1">
    <citation type="submission" date="2019-10" db="EMBL/GenBank/DDBJ databases">
        <authorList>
            <consortium name="DOE Joint Genome Institute"/>
            <person name="Kuo A."/>
            <person name="Miyauchi S."/>
            <person name="Kiss E."/>
            <person name="Drula E."/>
            <person name="Kohler A."/>
            <person name="Sanchez-Garcia M."/>
            <person name="Andreopoulos B."/>
            <person name="Barry K.W."/>
            <person name="Bonito G."/>
            <person name="Buee M."/>
            <person name="Carver A."/>
            <person name="Chen C."/>
            <person name="Cichocki N."/>
            <person name="Clum A."/>
            <person name="Culley D."/>
            <person name="Crous P.W."/>
            <person name="Fauchery L."/>
            <person name="Girlanda M."/>
            <person name="Hayes R."/>
            <person name="Keri Z."/>
            <person name="Labutti K."/>
            <person name="Lipzen A."/>
            <person name="Lombard V."/>
            <person name="Magnuson J."/>
            <person name="Maillard F."/>
            <person name="Morin E."/>
            <person name="Murat C."/>
            <person name="Nolan M."/>
            <person name="Ohm R."/>
            <person name="Pangilinan J."/>
            <person name="Pereira M."/>
            <person name="Perotto S."/>
            <person name="Peter M."/>
            <person name="Riley R."/>
            <person name="Sitrit Y."/>
            <person name="Stielow B."/>
            <person name="Szollosi G."/>
            <person name="Zifcakova L."/>
            <person name="Stursova M."/>
            <person name="Spatafora J.W."/>
            <person name="Tedersoo L."/>
            <person name="Vaario L.-M."/>
            <person name="Yamada A."/>
            <person name="Yan M."/>
            <person name="Wang P."/>
            <person name="Xu J."/>
            <person name="Bruns T."/>
            <person name="Baldrian P."/>
            <person name="Vilgalys R."/>
            <person name="Henrissat B."/>
            <person name="Grigoriev I.V."/>
            <person name="Hibbett D."/>
            <person name="Nagy L.G."/>
            <person name="Martin F.M."/>
        </authorList>
    </citation>
    <scope>NUCLEOTIDE SEQUENCE</scope>
    <source>
        <strain evidence="1">P2</strain>
    </source>
</reference>
<reference evidence="1" key="2">
    <citation type="journal article" date="2020" name="Nat. Commun.">
        <title>Large-scale genome sequencing of mycorrhizal fungi provides insights into the early evolution of symbiotic traits.</title>
        <authorList>
            <person name="Miyauchi S."/>
            <person name="Kiss E."/>
            <person name="Kuo A."/>
            <person name="Drula E."/>
            <person name="Kohler A."/>
            <person name="Sanchez-Garcia M."/>
            <person name="Morin E."/>
            <person name="Andreopoulos B."/>
            <person name="Barry K.W."/>
            <person name="Bonito G."/>
            <person name="Buee M."/>
            <person name="Carver A."/>
            <person name="Chen C."/>
            <person name="Cichocki N."/>
            <person name="Clum A."/>
            <person name="Culley D."/>
            <person name="Crous P.W."/>
            <person name="Fauchery L."/>
            <person name="Girlanda M."/>
            <person name="Hayes R.D."/>
            <person name="Keri Z."/>
            <person name="LaButti K."/>
            <person name="Lipzen A."/>
            <person name="Lombard V."/>
            <person name="Magnuson J."/>
            <person name="Maillard F."/>
            <person name="Murat C."/>
            <person name="Nolan M."/>
            <person name="Ohm R.A."/>
            <person name="Pangilinan J."/>
            <person name="Pereira M.F."/>
            <person name="Perotto S."/>
            <person name="Peter M."/>
            <person name="Pfister S."/>
            <person name="Riley R."/>
            <person name="Sitrit Y."/>
            <person name="Stielow J.B."/>
            <person name="Szollosi G."/>
            <person name="Zifcakova L."/>
            <person name="Stursova M."/>
            <person name="Spatafora J.W."/>
            <person name="Tedersoo L."/>
            <person name="Vaario L.M."/>
            <person name="Yamada A."/>
            <person name="Yan M."/>
            <person name="Wang P."/>
            <person name="Xu J."/>
            <person name="Bruns T."/>
            <person name="Baldrian P."/>
            <person name="Vilgalys R."/>
            <person name="Dunand C."/>
            <person name="Henrissat B."/>
            <person name="Grigoriev I.V."/>
            <person name="Hibbett D."/>
            <person name="Nagy L.G."/>
            <person name="Martin F.M."/>
        </authorList>
    </citation>
    <scope>NUCLEOTIDE SEQUENCE</scope>
    <source>
        <strain evidence="1">P2</strain>
    </source>
</reference>
<name>A0ACB6ZL63_THEGA</name>
<sequence length="1083" mass="122393">MSDIFGIRQEGGSKPTGRRQLEEVFRPNKRRKLSLPSDFDFKSAFLGSIVVANAWSTVKGKGYVKNGDPILVEWDRLKQEDELPRKSDKKKPLQKKGKQLTITALMKPRQDNFKKKQNDIVRLTNRGGFEIARLPQNVANWVARLLETGIIEFRGSNVVDVPPDLKTGLDIVVSLSVYVLAQAFKPPNTRQEADCKEPIFHEGAETIEEQELRGRKQALLKLFDAVNLRPVRGSGVVGKKKDAELGYDEVLKMAEVSTQSPNLPPKPTSVRKEIVGDGEEVEVEPGEDLDENQLAMIYNRAQQHDKTMSEMDPAETFALTLRPYQKQGLMWMTSMENGDQNAREATAIHPLWQEFIFPSEPSEGIIDLTMSERSFYFNPYSGELSLEFPKAEIKCPGGILAKHVGMGKTIMIASLLHTNRFLPDLPSSSPPPSLKLNNQFLPDGPKEKSKPRQVRLQAAFKNHSNAKSTRLPSATLVVAPTSLLSQWAEELRRCSQEGTMEIHVWHGHNRFSLHEALYPDEVEDKRIQVVVTSYGVLASEHAKYEKSVRKSESSIFEIEWLRVVLDEAHHCKSRFSKTAKAVCALKARRRWAVTGTPIVNRLEDLYSLLKFLDFAPWSSYSFFRSFITLPFIAQDPKAIEIVQVILESILLRRQKNTKDHTGKPIVELPPKIVEVETLEFSVSERKLYDSIYLDVRKKFERLNEKGLVNKNYTSILAMLMRLRRAVLHPHLVMTQEELEELENSSTSASGTVKLEDLVKRESDGDTVSKTNTAFVEETLKSLNAGTGTQGEEGEGRDECPLCLDIMETPVLIPPCMHKCCKNCAVNFLETCQEQGNDGVCPVCSSGPVKEGDLLEIIIKRESDTREEEDTPKVVIRKNDFVSSTKIDALLRNLRRIRDQDPHFRAVVFSQFTTFLDIIQTALTRESLSYTRFDGTMDLKKRQAAIKTFKDSNGPDGRPRPMVLLISLKAGGVGLNLTNANYAFMMDCWWNAAVESQAIDRLHRVTQERTVYVKHFIIENTIEGRILQIQKRKTAIIKEAFKGKGKDGAGEKHDAESLENLKIMFGMDADEVLTIAPTQRTQRS</sequence>
<protein>
    <submittedName>
        <fullName evidence="1">Uncharacterized protein</fullName>
    </submittedName>
</protein>
<gene>
    <name evidence="1" type="ORF">BDM02DRAFT_3223262</name>
</gene>
<comment type="caution">
    <text evidence="1">The sequence shown here is derived from an EMBL/GenBank/DDBJ whole genome shotgun (WGS) entry which is preliminary data.</text>
</comment>
<evidence type="ECO:0000313" key="2">
    <source>
        <dbReference type="Proteomes" id="UP000886501"/>
    </source>
</evidence>